<feature type="transmembrane region" description="Helical" evidence="2">
    <location>
        <begin position="479"/>
        <end position="499"/>
    </location>
</feature>
<keyword evidence="2" id="KW-0812">Transmembrane</keyword>
<dbReference type="Gene3D" id="3.30.450.20">
    <property type="entry name" value="PAS domain"/>
    <property type="match status" value="1"/>
</dbReference>
<protein>
    <submittedName>
        <fullName evidence="4">Uncharacterized protein</fullName>
    </submittedName>
</protein>
<dbReference type="Proteomes" id="UP001152797">
    <property type="component" value="Unassembled WGS sequence"/>
</dbReference>
<evidence type="ECO:0000313" key="5">
    <source>
        <dbReference type="EMBL" id="CAL1137043.1"/>
    </source>
</evidence>
<keyword evidence="6" id="KW-1185">Reference proteome</keyword>
<dbReference type="EMBL" id="CAMXCT010000826">
    <property type="protein sequence ID" value="CAI3983668.1"/>
    <property type="molecule type" value="Genomic_DNA"/>
</dbReference>
<sequence>MACGHAEFEAPRRGLQWLRLWFWLLPLLEATSCPNLEATPDTRFYDEEAQVARSTAGLLSIIREDITPRQLLEILNVNLRQSNRIFGAAIAFEPDSYPWINGSLSPSFPELGEGVPSYSGDYTWTGATAPNTLAPQEVWQGEKRVLYSPYVARGGISMDLADSYNYFANGTEWYHDARTRFLNEELLFLEGVWGSPYFDAGAGEICMITYSVPFTRLIPVPQVPVPDWLDTSLYGLSVNRGRQTNSGVRYFWGIATVDIDLSIVSFTCDPDKGAEPGSFFNNKTGRCEQCPVGSRLLDNICISCYEYEYSTEDRSDCLLNELYVLYGFVFHLWLAIVVLPAGLKLQRRFYVFGVKHDGETGGFILQLCNKHGIHVSSSRQKKSFPRIYMYGTGHEVLDNPRDTVHFRVYSEDQLQLLWIPKTPGDICNPKSPTATFQEPWDDKDKGPFMNLTEFTKVSGYVRFGVFWELMHITMCRVPILMWLAPPFGFTLGTVILWRIEAFQNGNGALASILSTLFAILFWGSFIVTTRCFWQQTATYKQNQRHQLLNERALIEMLEQSCWAKDHEEQHKARTELLKLGREEHDIKDLTDTIQKKQSQEAGVSVAYLRSEEFLKEVEHRCKPDDPKNFDPTFYTLKEAFFFSTDSNDDPMPLGKDRICPRDGRYGCALVDTLSPRYRRKATHYLSWTWKYKLSLVQDALQCLLEELNLTSDDVFLYMCFFVNNQYRILFEKDGVGSSNLEHVFESTLNRIGHMVAILDDWYAPVYLTRIWTIFEQFTAIKLGNVKVTMVLPQQQNHSLVEQIREGEDGIRHVTQCLCKFQSKHATAFSPEDEENVKKLIRPTIGFREVDRRIEQFMLAWVSHVVQEYMKSLMIYVSGGDNNSQFFKSERFGNIEANPEDQHEAARQAASDVSDPKSSEVLLDVFSL</sequence>
<keyword evidence="2" id="KW-1133">Transmembrane helix</keyword>
<feature type="chain" id="PRO_5043270053" evidence="3">
    <location>
        <begin position="31"/>
        <end position="927"/>
    </location>
</feature>
<dbReference type="CDD" id="cd12913">
    <property type="entry name" value="PDC1_MCP_like"/>
    <property type="match status" value="1"/>
</dbReference>
<gene>
    <name evidence="4" type="ORF">C1SCF055_LOCUS11264</name>
</gene>
<organism evidence="4">
    <name type="scientific">Cladocopium goreaui</name>
    <dbReference type="NCBI Taxonomy" id="2562237"/>
    <lineage>
        <taxon>Eukaryota</taxon>
        <taxon>Sar</taxon>
        <taxon>Alveolata</taxon>
        <taxon>Dinophyceae</taxon>
        <taxon>Suessiales</taxon>
        <taxon>Symbiodiniaceae</taxon>
        <taxon>Cladocopium</taxon>
    </lineage>
</organism>
<evidence type="ECO:0000313" key="6">
    <source>
        <dbReference type="Proteomes" id="UP001152797"/>
    </source>
</evidence>
<dbReference type="AlphaFoldDB" id="A0A9P1C2N0"/>
<keyword evidence="2" id="KW-0472">Membrane</keyword>
<name>A0A9P1C2N0_9DINO</name>
<dbReference type="EMBL" id="CAMXCT020000826">
    <property type="protein sequence ID" value="CAL1137043.1"/>
    <property type="molecule type" value="Genomic_DNA"/>
</dbReference>
<evidence type="ECO:0000256" key="3">
    <source>
        <dbReference type="SAM" id="SignalP"/>
    </source>
</evidence>
<accession>A0A9P1C2N0</accession>
<feature type="transmembrane region" description="Helical" evidence="2">
    <location>
        <begin position="323"/>
        <end position="343"/>
    </location>
</feature>
<dbReference type="OrthoDB" id="410679at2759"/>
<reference evidence="5" key="2">
    <citation type="submission" date="2024-04" db="EMBL/GenBank/DDBJ databases">
        <authorList>
            <person name="Chen Y."/>
            <person name="Shah S."/>
            <person name="Dougan E. K."/>
            <person name="Thang M."/>
            <person name="Chan C."/>
        </authorList>
    </citation>
    <scope>NUCLEOTIDE SEQUENCE [LARGE SCALE GENOMIC DNA]</scope>
</reference>
<feature type="transmembrane region" description="Helical" evidence="2">
    <location>
        <begin position="511"/>
        <end position="533"/>
    </location>
</feature>
<evidence type="ECO:0000256" key="2">
    <source>
        <dbReference type="SAM" id="Phobius"/>
    </source>
</evidence>
<keyword evidence="3" id="KW-0732">Signal</keyword>
<evidence type="ECO:0000313" key="4">
    <source>
        <dbReference type="EMBL" id="CAI3983668.1"/>
    </source>
</evidence>
<reference evidence="4" key="1">
    <citation type="submission" date="2022-10" db="EMBL/GenBank/DDBJ databases">
        <authorList>
            <person name="Chen Y."/>
            <person name="Dougan E. K."/>
            <person name="Chan C."/>
            <person name="Rhodes N."/>
            <person name="Thang M."/>
        </authorList>
    </citation>
    <scope>NUCLEOTIDE SEQUENCE</scope>
</reference>
<evidence type="ECO:0000256" key="1">
    <source>
        <dbReference type="SAM" id="MobiDB-lite"/>
    </source>
</evidence>
<feature type="signal peptide" evidence="3">
    <location>
        <begin position="1"/>
        <end position="30"/>
    </location>
</feature>
<feature type="region of interest" description="Disordered" evidence="1">
    <location>
        <begin position="897"/>
        <end position="916"/>
    </location>
</feature>
<comment type="caution">
    <text evidence="4">The sequence shown here is derived from an EMBL/GenBank/DDBJ whole genome shotgun (WGS) entry which is preliminary data.</text>
</comment>
<proteinExistence type="predicted"/>
<dbReference type="EMBL" id="CAMXCT030000826">
    <property type="protein sequence ID" value="CAL4770980.1"/>
    <property type="molecule type" value="Genomic_DNA"/>
</dbReference>
<dbReference type="Pfam" id="PF22673">
    <property type="entry name" value="MCP-like_PDC_1"/>
    <property type="match status" value="1"/>
</dbReference>